<evidence type="ECO:0000313" key="6">
    <source>
        <dbReference type="Proteomes" id="UP001207177"/>
    </source>
</evidence>
<evidence type="ECO:0000313" key="1">
    <source>
        <dbReference type="EMBL" id="KXT93341.1"/>
    </source>
</evidence>
<evidence type="ECO:0000313" key="2">
    <source>
        <dbReference type="EMBL" id="KXT98566.1"/>
    </source>
</evidence>
<dbReference type="Proteomes" id="UP001207177">
    <property type="component" value="Unassembled WGS sequence"/>
</dbReference>
<reference evidence="3" key="3">
    <citation type="submission" date="2022-02" db="EMBL/GenBank/DDBJ databases">
        <authorList>
            <person name="Christensen J.J.E."/>
            <person name="Jensen C.S."/>
            <person name="Nielsen X.C."/>
            <person name="Dargis R."/>
        </authorList>
    </citation>
    <scope>NUCLEOTIDE SEQUENCE</scope>
    <source>
        <strain evidence="3">K16259064</strain>
    </source>
</reference>
<evidence type="ECO:0000313" key="3">
    <source>
        <dbReference type="EMBL" id="MCY7060345.1"/>
    </source>
</evidence>
<name>A0A139PT62_STROR</name>
<dbReference type="RefSeq" id="WP_061421268.1">
    <property type="nucleotide sequence ID" value="NZ_JAKUVW010000004.1"/>
</dbReference>
<dbReference type="Proteomes" id="UP000070220">
    <property type="component" value="Unassembled WGS sequence"/>
</dbReference>
<comment type="caution">
    <text evidence="1">The sequence shown here is derived from an EMBL/GenBank/DDBJ whole genome shotgun (WGS) entry which is preliminary data.</text>
</comment>
<dbReference type="EMBL" id="LQRP01000038">
    <property type="protein sequence ID" value="KXT98566.1"/>
    <property type="molecule type" value="Genomic_DNA"/>
</dbReference>
<protein>
    <submittedName>
        <fullName evidence="1">Uncharacterized protein</fullName>
    </submittedName>
</protein>
<proteinExistence type="predicted"/>
<evidence type="ECO:0000313" key="4">
    <source>
        <dbReference type="Proteomes" id="UP000070053"/>
    </source>
</evidence>
<reference evidence="3 6" key="2">
    <citation type="journal article" date="2022" name="Med Res Arch">
        <title>Genomic identification of streptococcal strains and relation to clinical characteristics. A substudy to The Partial Oral Treatment of Endocarditis (POET) Trial.</title>
        <authorList>
            <person name="Christensen J."/>
            <person name="Jensen C."/>
            <person name="Dargis R."/>
            <person name="Nielsen X."/>
            <person name="Pries- Heje M."/>
            <person name="Wiingaard C."/>
            <person name="Ihlemann N."/>
            <person name="Gill S."/>
            <person name="Bruun N."/>
            <person name="Elming H."/>
            <person name="Povlsen J."/>
            <person name="Madsen T."/>
            <person name="Jensen K."/>
            <person name="Fuursted K."/>
            <person name="Ostergaard L."/>
            <person name="Christiansen U."/>
            <person name="Rosenvinge F."/>
            <person name="Helweg-Larsen J."/>
            <person name="Fosbol E."/>
            <person name="Kober L."/>
            <person name="Torp-Pedersen C."/>
            <person name="Tonder N."/>
            <person name="Moser C."/>
            <person name="Iversen K."/>
            <person name="Bundgaard H."/>
        </authorList>
    </citation>
    <scope>NUCLEOTIDE SEQUENCE [LARGE SCALE GENOMIC DNA]</scope>
    <source>
        <strain evidence="3 6">K16259064</strain>
    </source>
</reference>
<dbReference type="Proteomes" id="UP000070053">
    <property type="component" value="Unassembled WGS sequence"/>
</dbReference>
<dbReference type="OrthoDB" id="2052817at2"/>
<organism evidence="1 4">
    <name type="scientific">Streptococcus oralis</name>
    <dbReference type="NCBI Taxonomy" id="1303"/>
    <lineage>
        <taxon>Bacteria</taxon>
        <taxon>Bacillati</taxon>
        <taxon>Bacillota</taxon>
        <taxon>Bacilli</taxon>
        <taxon>Lactobacillales</taxon>
        <taxon>Streptococcaceae</taxon>
        <taxon>Streptococcus</taxon>
    </lineage>
</organism>
<sequence>MNRIEIDRDILLFLRFAYFGNSKDLFLAATTRAYLDFNRTLRFHGMPDEQRLEMRNRASKCIKEAILNLLNRDKLCQTDFDSWHHRTCDVLIDCYRSNGIRFTYGHAQKWINMTFKYLYMLEAVTLDSVFPFLHVPIDNIVLERANKQLCIPKPSQVWSSWGDYAFYLQYQGYLRQRIGKENPLRWEFHNWLDEIEKGNHHEP</sequence>
<reference evidence="4 5" key="1">
    <citation type="submission" date="2016-01" db="EMBL/GenBank/DDBJ databases">
        <title>Highly variable Streptococcus oralis are common among viridans streptococci isolated from primates.</title>
        <authorList>
            <person name="Denapaite D."/>
            <person name="Rieger M."/>
            <person name="Koendgen S."/>
            <person name="Brueckner R."/>
            <person name="Ochigava I."/>
            <person name="Kappeler P."/>
            <person name="Maetz-Rensing K."/>
            <person name="Leendertz F."/>
            <person name="Hakenbeck R."/>
        </authorList>
    </citation>
    <scope>NUCLEOTIDE SEQUENCE [LARGE SCALE GENOMIC DNA]</scope>
    <source>
        <strain evidence="1 4">DD21</strain>
        <strain evidence="2 5">DD30</strain>
    </source>
</reference>
<accession>A0A139PT62</accession>
<evidence type="ECO:0000313" key="5">
    <source>
        <dbReference type="Proteomes" id="UP000070220"/>
    </source>
</evidence>
<dbReference type="PATRIC" id="fig|1303.81.peg.77"/>
<dbReference type="EMBL" id="JAKUVW010000004">
    <property type="protein sequence ID" value="MCY7060345.1"/>
    <property type="molecule type" value="Genomic_DNA"/>
</dbReference>
<dbReference type="AlphaFoldDB" id="A0A139PT62"/>
<gene>
    <name evidence="3" type="ORF">MK395_05965</name>
    <name evidence="1" type="ORF">SORDD21_00064</name>
    <name evidence="2" type="ORF">SORDD30_01059</name>
</gene>
<dbReference type="EMBL" id="LQZP01000014">
    <property type="protein sequence ID" value="KXT93341.1"/>
    <property type="molecule type" value="Genomic_DNA"/>
</dbReference>